<dbReference type="Pfam" id="PF07695">
    <property type="entry name" value="7TMR-DISM_7TM"/>
    <property type="match status" value="1"/>
</dbReference>
<protein>
    <recommendedName>
        <fullName evidence="2">histidine kinase</fullName>
        <ecNumber evidence="2">2.7.13.3</ecNumber>
    </recommendedName>
</protein>
<dbReference type="GO" id="GO:0016020">
    <property type="term" value="C:membrane"/>
    <property type="evidence" value="ECO:0007669"/>
    <property type="project" value="InterPro"/>
</dbReference>
<keyword evidence="9" id="KW-1133">Transmembrane helix</keyword>
<proteinExistence type="predicted"/>
<feature type="transmembrane region" description="Helical" evidence="9">
    <location>
        <begin position="288"/>
        <end position="312"/>
    </location>
</feature>
<dbReference type="InterPro" id="IPR050482">
    <property type="entry name" value="Sensor_HK_TwoCompSys"/>
</dbReference>
<feature type="transmembrane region" description="Helical" evidence="9">
    <location>
        <begin position="263"/>
        <end position="282"/>
    </location>
</feature>
<evidence type="ECO:0000313" key="13">
    <source>
        <dbReference type="Proteomes" id="UP000502248"/>
    </source>
</evidence>
<evidence type="ECO:0000256" key="3">
    <source>
        <dbReference type="ARBA" id="ARBA00022553"/>
    </source>
</evidence>
<reference evidence="12 13" key="1">
    <citation type="submission" date="2020-04" db="EMBL/GenBank/DDBJ databases">
        <title>Genome sequencing of novel species.</title>
        <authorList>
            <person name="Heo J."/>
            <person name="Kim S.-J."/>
            <person name="Kim J.-S."/>
            <person name="Hong S.-B."/>
            <person name="Kwon S.-W."/>
        </authorList>
    </citation>
    <scope>NUCLEOTIDE SEQUENCE [LARGE SCALE GENOMIC DNA]</scope>
    <source>
        <strain evidence="12 13">MFER-1</strain>
    </source>
</reference>
<dbReference type="Gene3D" id="6.10.250.2870">
    <property type="match status" value="1"/>
</dbReference>
<feature type="transmembrane region" description="Helical" evidence="9">
    <location>
        <begin position="202"/>
        <end position="227"/>
    </location>
</feature>
<keyword evidence="9" id="KW-0812">Transmembrane</keyword>
<keyword evidence="5" id="KW-0547">Nucleotide-binding</keyword>
<evidence type="ECO:0000256" key="6">
    <source>
        <dbReference type="ARBA" id="ARBA00022777"/>
    </source>
</evidence>
<evidence type="ECO:0000256" key="1">
    <source>
        <dbReference type="ARBA" id="ARBA00000085"/>
    </source>
</evidence>
<organism evidence="12 13">
    <name type="scientific">Cohnella herbarum</name>
    <dbReference type="NCBI Taxonomy" id="2728023"/>
    <lineage>
        <taxon>Bacteria</taxon>
        <taxon>Bacillati</taxon>
        <taxon>Bacillota</taxon>
        <taxon>Bacilli</taxon>
        <taxon>Bacillales</taxon>
        <taxon>Paenibacillaceae</taxon>
        <taxon>Cohnella</taxon>
    </lineage>
</organism>
<dbReference type="Pfam" id="PF07730">
    <property type="entry name" value="HisKA_3"/>
    <property type="match status" value="1"/>
</dbReference>
<evidence type="ECO:0000256" key="4">
    <source>
        <dbReference type="ARBA" id="ARBA00022679"/>
    </source>
</evidence>
<feature type="transmembrane region" description="Helical" evidence="9">
    <location>
        <begin position="233"/>
        <end position="251"/>
    </location>
</feature>
<dbReference type="Proteomes" id="UP000502248">
    <property type="component" value="Chromosome"/>
</dbReference>
<gene>
    <name evidence="12" type="ORF">HH215_28365</name>
</gene>
<keyword evidence="3" id="KW-0597">Phosphoprotein</keyword>
<evidence type="ECO:0000256" key="8">
    <source>
        <dbReference type="ARBA" id="ARBA00023012"/>
    </source>
</evidence>
<feature type="domain" description="7TM-DISM receptor extracellular" evidence="10">
    <location>
        <begin position="177"/>
        <end position="380"/>
    </location>
</feature>
<dbReference type="EMBL" id="CP051680">
    <property type="protein sequence ID" value="QJD86702.1"/>
    <property type="molecule type" value="Genomic_DNA"/>
</dbReference>
<evidence type="ECO:0000256" key="5">
    <source>
        <dbReference type="ARBA" id="ARBA00022741"/>
    </source>
</evidence>
<feature type="domain" description="Signal transduction histidine kinase subgroup 3 dimerisation and phosphoacceptor" evidence="11">
    <location>
        <begin position="446"/>
        <end position="511"/>
    </location>
</feature>
<comment type="catalytic activity">
    <reaction evidence="1">
        <text>ATP + protein L-histidine = ADP + protein N-phospho-L-histidine.</text>
        <dbReference type="EC" id="2.7.13.3"/>
    </reaction>
</comment>
<dbReference type="AlphaFoldDB" id="A0A7Z2VPD3"/>
<evidence type="ECO:0000259" key="11">
    <source>
        <dbReference type="Pfam" id="PF07730"/>
    </source>
</evidence>
<dbReference type="PANTHER" id="PTHR24421">
    <property type="entry name" value="NITRATE/NITRITE SENSOR PROTEIN NARX-RELATED"/>
    <property type="match status" value="1"/>
</dbReference>
<keyword evidence="9" id="KW-0472">Membrane</keyword>
<keyword evidence="8" id="KW-0902">Two-component regulatory system</keyword>
<dbReference type="GO" id="GO:0046983">
    <property type="term" value="F:protein dimerization activity"/>
    <property type="evidence" value="ECO:0007669"/>
    <property type="project" value="InterPro"/>
</dbReference>
<evidence type="ECO:0000256" key="7">
    <source>
        <dbReference type="ARBA" id="ARBA00022840"/>
    </source>
</evidence>
<evidence type="ECO:0000256" key="2">
    <source>
        <dbReference type="ARBA" id="ARBA00012438"/>
    </source>
</evidence>
<sequence length="644" mass="73082">MIRFLTTHIPLFRILLGLTALILCIGLALTAFQQRDSNAIQLNPDRWSWAPARSFEDAHPPSEGWQDHVPGTVIPAKAYWIRVPIPRNGWADPQLFVLRVGSIKAYADGAILYDYILKTKQVHTGFHWKMIAVPLPAPDHVDLLVKYAKHSPLAASVVIGNKSSLLNIILINDLDNLILGTLLLFSGIIALGLYATQRDRLYLFFALLAFSGGFAALVRNLLLQVIWDIPQLAYFHDSCLSLATFAFIGVLRHVFPTINRRKISFLLWVMLADTVLTIIAALANPRWYYSFTINSFGPLFAVVFIAVSWTLWTAYRSRKDLESIWLLAGFTSLTVISLIHMYRFILIFHLPEWFNERMLWVHRLPADSLFWGLFLFVVCLIRVIMHRYTGMNRQLTEFNRSLENVVQTRTQQLQERTEQLETAHEQLGASMRENAEALAEAMILEERHRITGSIHDTVGHTLSATIIQLEAAKRLIAKDHDLAEEKLEASQDLVRRGLEDIRQSVRLLRDDASYYDLLGSIGALIREKEHLTGCQVDSQFDLLPLALSTFQKRIVFQTLQEGLSLGIKHGSRKPFHFQFIIRSDMKTLNMQLIHLEEHDYSAKDLGFSLQAIAEQAALIGGVITADDEKTGYVITLLLPLTPAS</sequence>
<evidence type="ECO:0000313" key="12">
    <source>
        <dbReference type="EMBL" id="QJD86702.1"/>
    </source>
</evidence>
<feature type="transmembrane region" description="Helical" evidence="9">
    <location>
        <begin position="177"/>
        <end position="195"/>
    </location>
</feature>
<dbReference type="EC" id="2.7.13.3" evidence="2"/>
<accession>A0A7Z2VPD3</accession>
<keyword evidence="13" id="KW-1185">Reference proteome</keyword>
<dbReference type="GO" id="GO:0005524">
    <property type="term" value="F:ATP binding"/>
    <property type="evidence" value="ECO:0007669"/>
    <property type="project" value="UniProtKB-KW"/>
</dbReference>
<feature type="transmembrane region" description="Helical" evidence="9">
    <location>
        <begin position="368"/>
        <end position="385"/>
    </location>
</feature>
<dbReference type="InterPro" id="IPR011623">
    <property type="entry name" value="7TMR_DISM_rcpt_extracell_dom1"/>
</dbReference>
<dbReference type="GO" id="GO:0000155">
    <property type="term" value="F:phosphorelay sensor kinase activity"/>
    <property type="evidence" value="ECO:0007669"/>
    <property type="project" value="InterPro"/>
</dbReference>
<evidence type="ECO:0000256" key="9">
    <source>
        <dbReference type="SAM" id="Phobius"/>
    </source>
</evidence>
<dbReference type="RefSeq" id="WP_169282948.1">
    <property type="nucleotide sequence ID" value="NZ_CP051680.1"/>
</dbReference>
<dbReference type="KEGG" id="cheb:HH215_28365"/>
<keyword evidence="7" id="KW-0067">ATP-binding</keyword>
<dbReference type="InterPro" id="IPR011712">
    <property type="entry name" value="Sig_transdc_His_kin_sub3_dim/P"/>
</dbReference>
<keyword evidence="6" id="KW-0418">Kinase</keyword>
<feature type="transmembrane region" description="Helical" evidence="9">
    <location>
        <begin position="324"/>
        <end position="348"/>
    </location>
</feature>
<name>A0A7Z2VPD3_9BACL</name>
<keyword evidence="4" id="KW-0808">Transferase</keyword>
<evidence type="ECO:0000259" key="10">
    <source>
        <dbReference type="Pfam" id="PF07695"/>
    </source>
</evidence>
<dbReference type="PANTHER" id="PTHR24421:SF10">
    <property type="entry name" value="NITRATE_NITRITE SENSOR PROTEIN NARQ"/>
    <property type="match status" value="1"/>
</dbReference>